<evidence type="ECO:0000256" key="2">
    <source>
        <dbReference type="ARBA" id="ARBA00004193"/>
    </source>
</evidence>
<evidence type="ECO:0000259" key="14">
    <source>
        <dbReference type="Pfam" id="PF12849"/>
    </source>
</evidence>
<keyword evidence="8 12" id="KW-0732">Signal</keyword>
<keyword evidence="5 12" id="KW-0813">Transport</keyword>
<feature type="chain" id="PRO_5039760482" description="Phosphate-binding protein" evidence="12">
    <location>
        <begin position="21"/>
        <end position="317"/>
    </location>
</feature>
<dbReference type="PANTHER" id="PTHR30570:SF4">
    <property type="entry name" value="PHOSPHATE-BINDING PROTEIN PSTS 1"/>
    <property type="match status" value="1"/>
</dbReference>
<evidence type="ECO:0000313" key="16">
    <source>
        <dbReference type="Proteomes" id="UP000318521"/>
    </source>
</evidence>
<dbReference type="SUPFAM" id="SSF53850">
    <property type="entry name" value="Periplasmic binding protein-like II"/>
    <property type="match status" value="1"/>
</dbReference>
<keyword evidence="9" id="KW-0472">Membrane</keyword>
<dbReference type="GO" id="GO:0006817">
    <property type="term" value="P:phosphate ion transport"/>
    <property type="evidence" value="ECO:0007669"/>
    <property type="project" value="UniProtKB-UniRule"/>
</dbReference>
<feature type="domain" description="PBP" evidence="14">
    <location>
        <begin position="54"/>
        <end position="286"/>
    </location>
</feature>
<comment type="function">
    <text evidence="12">Involved in the system for phosphate transport across the cytoplasmic membrane.</text>
</comment>
<dbReference type="PROSITE" id="PS51257">
    <property type="entry name" value="PROKAR_LIPOPROTEIN"/>
    <property type="match status" value="1"/>
</dbReference>
<comment type="similarity">
    <text evidence="3 12">Belongs to the PstS family.</text>
</comment>
<evidence type="ECO:0000256" key="13">
    <source>
        <dbReference type="SAM" id="MobiDB-lite"/>
    </source>
</evidence>
<comment type="caution">
    <text evidence="15">The sequence shown here is derived from an EMBL/GenBank/DDBJ whole genome shotgun (WGS) entry which is preliminary data.</text>
</comment>
<dbReference type="RefSeq" id="WP_143849074.1">
    <property type="nucleotide sequence ID" value="NZ_VLXZ01000007.1"/>
</dbReference>
<dbReference type="Gene3D" id="3.40.190.10">
    <property type="entry name" value="Periplasmic binding protein-like II"/>
    <property type="match status" value="2"/>
</dbReference>
<reference evidence="15 16" key="1">
    <citation type="submission" date="2019-07" db="EMBL/GenBank/DDBJ databases">
        <authorList>
            <person name="Park Y.J."/>
            <person name="Jeong S.E."/>
            <person name="Jung H.S."/>
        </authorList>
    </citation>
    <scope>NUCLEOTIDE SEQUENCE [LARGE SCALE GENOMIC DNA]</scope>
    <source>
        <strain evidence="16">P16(2019)</strain>
    </source>
</reference>
<keyword evidence="16" id="KW-1185">Reference proteome</keyword>
<feature type="signal peptide" evidence="12">
    <location>
        <begin position="1"/>
        <end position="20"/>
    </location>
</feature>
<evidence type="ECO:0000256" key="8">
    <source>
        <dbReference type="ARBA" id="ARBA00022729"/>
    </source>
</evidence>
<dbReference type="InterPro" id="IPR050811">
    <property type="entry name" value="Phosphate_ABC_transporter"/>
</dbReference>
<protein>
    <recommendedName>
        <fullName evidence="12">Phosphate-binding protein</fullName>
    </recommendedName>
</protein>
<evidence type="ECO:0000313" key="15">
    <source>
        <dbReference type="EMBL" id="TSB46180.1"/>
    </source>
</evidence>
<dbReference type="OrthoDB" id="9790048at2"/>
<accession>A0A553ZXK1</accession>
<evidence type="ECO:0000256" key="3">
    <source>
        <dbReference type="ARBA" id="ARBA00008725"/>
    </source>
</evidence>
<proteinExistence type="inferred from homology"/>
<evidence type="ECO:0000256" key="5">
    <source>
        <dbReference type="ARBA" id="ARBA00022448"/>
    </source>
</evidence>
<name>A0A553ZXK1_9BACI</name>
<evidence type="ECO:0000256" key="6">
    <source>
        <dbReference type="ARBA" id="ARBA00022475"/>
    </source>
</evidence>
<keyword evidence="11 12" id="KW-0449">Lipoprotein</keyword>
<evidence type="ECO:0000256" key="12">
    <source>
        <dbReference type="RuleBase" id="RU367119"/>
    </source>
</evidence>
<evidence type="ECO:0000256" key="9">
    <source>
        <dbReference type="ARBA" id="ARBA00023136"/>
    </source>
</evidence>
<feature type="compositionally biased region" description="Acidic residues" evidence="13">
    <location>
        <begin position="40"/>
        <end position="50"/>
    </location>
</feature>
<evidence type="ECO:0000256" key="11">
    <source>
        <dbReference type="ARBA" id="ARBA00023288"/>
    </source>
</evidence>
<keyword evidence="6 12" id="KW-1003">Cell membrane</keyword>
<dbReference type="GO" id="GO:0005886">
    <property type="term" value="C:plasma membrane"/>
    <property type="evidence" value="ECO:0007669"/>
    <property type="project" value="UniProtKB-SubCell"/>
</dbReference>
<dbReference type="Proteomes" id="UP000318521">
    <property type="component" value="Unassembled WGS sequence"/>
</dbReference>
<dbReference type="CDD" id="cd13653">
    <property type="entry name" value="PBP2_phosphate_like_1"/>
    <property type="match status" value="1"/>
</dbReference>
<dbReference type="GO" id="GO:0042301">
    <property type="term" value="F:phosphate ion binding"/>
    <property type="evidence" value="ECO:0007669"/>
    <property type="project" value="UniProtKB-UniRule"/>
</dbReference>
<comment type="subunit">
    <text evidence="4 12">The complex is composed of two ATP-binding proteins (PstB), two transmembrane proteins (PstC and PstA) and a solute-binding protein (PstS).</text>
</comment>
<feature type="compositionally biased region" description="Low complexity" evidence="13">
    <location>
        <begin position="25"/>
        <end position="39"/>
    </location>
</feature>
<gene>
    <name evidence="15" type="ORF">FN960_12520</name>
</gene>
<dbReference type="NCBIfam" id="TIGR02136">
    <property type="entry name" value="ptsS_2"/>
    <property type="match status" value="1"/>
</dbReference>
<evidence type="ECO:0000256" key="4">
    <source>
        <dbReference type="ARBA" id="ARBA00011529"/>
    </source>
</evidence>
<feature type="region of interest" description="Disordered" evidence="13">
    <location>
        <begin position="25"/>
        <end position="57"/>
    </location>
</feature>
<dbReference type="Pfam" id="PF12849">
    <property type="entry name" value="PBP_like_2"/>
    <property type="match status" value="1"/>
</dbReference>
<sequence>MKTKKLLLMMVLTLMIAIIAACGNAEEGGTDTGTDTGGTDTEETTDEGGDDAAAGDAEGSLVLSGSSAIQPLMAAGAEEFMMENPNADIQVQAGGSGQGLSQVADGSVDIGNSDVFAEEKEEIPAEDLVDHRIAVVGMGPAAHPEVGIEDISTEDLIAVFTGEVTNWSELGGADQEITLVNRPDSSGTRATFVNYALDGAEPAEGITEDSSNTVKQIISETPGAIGYLAFSYYTDDTVLPLNLDGVEQTDDNVTSGEFPVWAYMHSYTNGEPEGLAKTFLDYMMSEDVQQVIVPELGYIPSTDMQVERDAEGNQTDL</sequence>
<dbReference type="AlphaFoldDB" id="A0A553ZXK1"/>
<evidence type="ECO:0000256" key="10">
    <source>
        <dbReference type="ARBA" id="ARBA00023139"/>
    </source>
</evidence>
<keyword evidence="10 12" id="KW-0564">Palmitate</keyword>
<comment type="subcellular location">
    <subcellularLocation>
        <location evidence="2 12">Cell membrane</location>
        <topology evidence="2 12">Lipid-anchor</topology>
    </subcellularLocation>
</comment>
<dbReference type="EMBL" id="VLXZ01000007">
    <property type="protein sequence ID" value="TSB46180.1"/>
    <property type="molecule type" value="Genomic_DNA"/>
</dbReference>
<dbReference type="InterPro" id="IPR024370">
    <property type="entry name" value="PBP_domain"/>
</dbReference>
<dbReference type="PANTHER" id="PTHR30570">
    <property type="entry name" value="PERIPLASMIC PHOSPHATE BINDING COMPONENT OF PHOSPHATE ABC TRANSPORTER"/>
    <property type="match status" value="1"/>
</dbReference>
<evidence type="ECO:0000256" key="1">
    <source>
        <dbReference type="ARBA" id="ARBA00002841"/>
    </source>
</evidence>
<evidence type="ECO:0000256" key="7">
    <source>
        <dbReference type="ARBA" id="ARBA00022592"/>
    </source>
</evidence>
<keyword evidence="7 12" id="KW-0592">Phosphate transport</keyword>
<organism evidence="15 16">
    <name type="scientific">Alkalicoccobacillus porphyridii</name>
    <dbReference type="NCBI Taxonomy" id="2597270"/>
    <lineage>
        <taxon>Bacteria</taxon>
        <taxon>Bacillati</taxon>
        <taxon>Bacillota</taxon>
        <taxon>Bacilli</taxon>
        <taxon>Bacillales</taxon>
        <taxon>Bacillaceae</taxon>
        <taxon>Alkalicoccobacillus</taxon>
    </lineage>
</organism>
<dbReference type="InterPro" id="IPR011862">
    <property type="entry name" value="Phos-bd"/>
</dbReference>
<comment type="function">
    <text evidence="1">Part of the ABC transporter complex PstSACB involved in phosphate import.</text>
</comment>